<dbReference type="Pfam" id="PF02687">
    <property type="entry name" value="FtsX"/>
    <property type="match status" value="1"/>
</dbReference>
<evidence type="ECO:0000313" key="10">
    <source>
        <dbReference type="EMBL" id="CAN00713.1"/>
    </source>
</evidence>
<feature type="transmembrane region" description="Helical" evidence="7">
    <location>
        <begin position="318"/>
        <end position="348"/>
    </location>
</feature>
<keyword evidence="3 7" id="KW-0812">Transmembrane</keyword>
<dbReference type="InterPro" id="IPR025857">
    <property type="entry name" value="MacB_PCD"/>
</dbReference>
<dbReference type="AlphaFoldDB" id="A5CNS4"/>
<evidence type="ECO:0000256" key="7">
    <source>
        <dbReference type="SAM" id="Phobius"/>
    </source>
</evidence>
<evidence type="ECO:0000256" key="5">
    <source>
        <dbReference type="ARBA" id="ARBA00023136"/>
    </source>
</evidence>
<comment type="subcellular location">
    <subcellularLocation>
        <location evidence="1">Cell membrane</location>
        <topology evidence="1">Multi-pass membrane protein</topology>
    </subcellularLocation>
</comment>
<keyword evidence="11" id="KW-1185">Reference proteome</keyword>
<dbReference type="InterPro" id="IPR050250">
    <property type="entry name" value="Macrolide_Exporter_MacB"/>
</dbReference>
<dbReference type="EMBL" id="AM711867">
    <property type="protein sequence ID" value="CAN00713.1"/>
    <property type="molecule type" value="Genomic_DNA"/>
</dbReference>
<dbReference type="Proteomes" id="UP000001564">
    <property type="component" value="Chromosome"/>
</dbReference>
<evidence type="ECO:0000259" key="9">
    <source>
        <dbReference type="Pfam" id="PF12704"/>
    </source>
</evidence>
<dbReference type="GO" id="GO:0022857">
    <property type="term" value="F:transmembrane transporter activity"/>
    <property type="evidence" value="ECO:0007669"/>
    <property type="project" value="TreeGrafter"/>
</dbReference>
<reference evidence="10 11" key="1">
    <citation type="journal article" date="2008" name="J. Bacteriol.">
        <title>The genome sequence of the tomato-pathogenic actinomycete Clavibacter michiganensis subsp. michiganensis NCPPB382 reveals a large island involved in pathogenicity.</title>
        <authorList>
            <person name="Gartemann K.H."/>
            <person name="Abt B."/>
            <person name="Bekel T."/>
            <person name="Burger A."/>
            <person name="Engemann J."/>
            <person name="Flugel M."/>
            <person name="Gaigalat L."/>
            <person name="Goesmann A."/>
            <person name="Grafen I."/>
            <person name="Kalinowski J."/>
            <person name="Kaup O."/>
            <person name="Kirchner O."/>
            <person name="Krause L."/>
            <person name="Linke B."/>
            <person name="McHardy A."/>
            <person name="Meyer F."/>
            <person name="Pohle S."/>
            <person name="Ruckert C."/>
            <person name="Schneiker S."/>
            <person name="Zellermann E.M."/>
            <person name="Puhler A."/>
            <person name="Eichenlaub R."/>
            <person name="Kaiser O."/>
            <person name="Bartels D."/>
        </authorList>
    </citation>
    <scope>NUCLEOTIDE SEQUENCE [LARGE SCALE GENOMIC DNA]</scope>
    <source>
        <strain evidence="10 11">NCPPB 382</strain>
    </source>
</reference>
<name>A5CNS4_CLAM3</name>
<dbReference type="OrthoDB" id="9780560at2"/>
<comment type="similarity">
    <text evidence="6">Belongs to the ABC-4 integral membrane protein family.</text>
</comment>
<dbReference type="PANTHER" id="PTHR30572">
    <property type="entry name" value="MEMBRANE COMPONENT OF TRANSPORTER-RELATED"/>
    <property type="match status" value="1"/>
</dbReference>
<sequence length="409" mass="41717">MRAGFVISEAVSHLRERPLRTVLSASAVAVGAFTLTLTSGIGAGVNQYIAAQERSIGAEDVVIVTPAGLGEGGLTPYSSEAAGSAAISEDDIRAMGDAAGVERVEPVAPASPEFVRIEDERFVAPMADAVPGMRFDVVAGEQLDVEGAEPEILLPLSAVRDSSFAEPSDAVGRSVTFGIVSADGQTRTVDAEIAGVVEKTITGDAIRPNFALSRAMLDIQRTGLPDGSPVSYSGAVLTSTAVPETIADMQDRGFAAQTVSDQLGSFRDVVDVAVLVLGAFSALALLSAGFGIVNSMLTSVQQRTRTIGLFRALGGSRAALAVITTTESLLTALIGGLSAMALAVGLGWSLAPSVARGMGLDLPGFSLFVASPGALLVIAAIVVGLAVVAAVVPARRAARMDPVTALQEE</sequence>
<evidence type="ECO:0000256" key="2">
    <source>
        <dbReference type="ARBA" id="ARBA00022475"/>
    </source>
</evidence>
<gene>
    <name evidence="10" type="ordered locus">CMM_0685</name>
</gene>
<dbReference type="InterPro" id="IPR003838">
    <property type="entry name" value="ABC3_permease_C"/>
</dbReference>
<evidence type="ECO:0000313" key="11">
    <source>
        <dbReference type="Proteomes" id="UP000001564"/>
    </source>
</evidence>
<dbReference type="KEGG" id="cmi:CMM_0685"/>
<organism evidence="10 11">
    <name type="scientific">Clavibacter michiganensis subsp. michiganensis (strain NCPPB 382)</name>
    <dbReference type="NCBI Taxonomy" id="443906"/>
    <lineage>
        <taxon>Bacteria</taxon>
        <taxon>Bacillati</taxon>
        <taxon>Actinomycetota</taxon>
        <taxon>Actinomycetes</taxon>
        <taxon>Micrococcales</taxon>
        <taxon>Microbacteriaceae</taxon>
        <taxon>Clavibacter</taxon>
    </lineage>
</organism>
<feature type="domain" description="MacB-like periplasmic core" evidence="9">
    <location>
        <begin position="21"/>
        <end position="208"/>
    </location>
</feature>
<dbReference type="Pfam" id="PF12704">
    <property type="entry name" value="MacB_PCD"/>
    <property type="match status" value="1"/>
</dbReference>
<evidence type="ECO:0000256" key="1">
    <source>
        <dbReference type="ARBA" id="ARBA00004651"/>
    </source>
</evidence>
<keyword evidence="4 7" id="KW-1133">Transmembrane helix</keyword>
<dbReference type="eggNOG" id="COG0577">
    <property type="taxonomic scope" value="Bacteria"/>
</dbReference>
<dbReference type="HOGENOM" id="CLU_000604_8_7_11"/>
<feature type="transmembrane region" description="Helical" evidence="7">
    <location>
        <begin position="272"/>
        <end position="297"/>
    </location>
</feature>
<dbReference type="RefSeq" id="WP_011931905.1">
    <property type="nucleotide sequence ID" value="NC_009480.1"/>
</dbReference>
<accession>A5CNS4</accession>
<feature type="transmembrane region" description="Helical" evidence="7">
    <location>
        <begin position="21"/>
        <end position="45"/>
    </location>
</feature>
<feature type="domain" description="ABC3 transporter permease C-terminal" evidence="8">
    <location>
        <begin position="279"/>
        <end position="402"/>
    </location>
</feature>
<keyword evidence="5 7" id="KW-0472">Membrane</keyword>
<keyword evidence="2" id="KW-1003">Cell membrane</keyword>
<proteinExistence type="inferred from homology"/>
<protein>
    <submittedName>
        <fullName evidence="10">Antimicrobial peptide ABC transporter, permease component</fullName>
    </submittedName>
</protein>
<evidence type="ECO:0000256" key="4">
    <source>
        <dbReference type="ARBA" id="ARBA00022989"/>
    </source>
</evidence>
<evidence type="ECO:0000256" key="3">
    <source>
        <dbReference type="ARBA" id="ARBA00022692"/>
    </source>
</evidence>
<evidence type="ECO:0000256" key="6">
    <source>
        <dbReference type="ARBA" id="ARBA00038076"/>
    </source>
</evidence>
<dbReference type="GO" id="GO:0005886">
    <property type="term" value="C:plasma membrane"/>
    <property type="evidence" value="ECO:0007669"/>
    <property type="project" value="UniProtKB-SubCell"/>
</dbReference>
<dbReference type="PANTHER" id="PTHR30572:SF4">
    <property type="entry name" value="ABC TRANSPORTER PERMEASE YTRF"/>
    <property type="match status" value="1"/>
</dbReference>
<dbReference type="GeneID" id="92949723"/>
<evidence type="ECO:0000259" key="8">
    <source>
        <dbReference type="Pfam" id="PF02687"/>
    </source>
</evidence>
<feature type="transmembrane region" description="Helical" evidence="7">
    <location>
        <begin position="368"/>
        <end position="392"/>
    </location>
</feature>